<dbReference type="Proteomes" id="UP000092024">
    <property type="component" value="Unassembled WGS sequence"/>
</dbReference>
<dbReference type="AlphaFoldDB" id="A0A1A5YQ11"/>
<dbReference type="GO" id="GO:0000127">
    <property type="term" value="C:transcription factor TFIIIC complex"/>
    <property type="evidence" value="ECO:0007669"/>
    <property type="project" value="TreeGrafter"/>
</dbReference>
<gene>
    <name evidence="3" type="ORF">A7K91_22535</name>
</gene>
<dbReference type="InterPro" id="IPR019734">
    <property type="entry name" value="TPR_rpt"/>
</dbReference>
<name>A0A1A5YQ11_9BACL</name>
<dbReference type="Pfam" id="PF14559">
    <property type="entry name" value="TPR_19"/>
    <property type="match status" value="1"/>
</dbReference>
<evidence type="ECO:0000313" key="4">
    <source>
        <dbReference type="Proteomes" id="UP000092024"/>
    </source>
</evidence>
<dbReference type="GO" id="GO:0006383">
    <property type="term" value="P:transcription by RNA polymerase III"/>
    <property type="evidence" value="ECO:0007669"/>
    <property type="project" value="InterPro"/>
</dbReference>
<protein>
    <recommendedName>
        <fullName evidence="5">Tetratricopeptide repeat protein</fullName>
    </recommendedName>
</protein>
<dbReference type="PROSITE" id="PS50005">
    <property type="entry name" value="TPR"/>
    <property type="match status" value="1"/>
</dbReference>
<dbReference type="EMBL" id="LYPA01000032">
    <property type="protein sequence ID" value="OBR67692.1"/>
    <property type="molecule type" value="Genomic_DNA"/>
</dbReference>
<reference evidence="3 4" key="1">
    <citation type="submission" date="2016-05" db="EMBL/GenBank/DDBJ databases">
        <title>Paenibacillus oryzae. sp. nov., isolated from the rice root.</title>
        <authorList>
            <person name="Zhang J."/>
            <person name="Zhang X."/>
        </authorList>
    </citation>
    <scope>NUCLEOTIDE SEQUENCE [LARGE SCALE GENOMIC DNA]</scope>
    <source>
        <strain evidence="3 4">1DrF-4</strain>
    </source>
</reference>
<dbReference type="STRING" id="1844972.A7K91_22535"/>
<dbReference type="Gene3D" id="1.25.40.10">
    <property type="entry name" value="Tetratricopeptide repeat domain"/>
    <property type="match status" value="1"/>
</dbReference>
<accession>A0A1A5YQ11</accession>
<feature type="coiled-coil region" evidence="2">
    <location>
        <begin position="213"/>
        <end position="275"/>
    </location>
</feature>
<dbReference type="SUPFAM" id="SSF48452">
    <property type="entry name" value="TPR-like"/>
    <property type="match status" value="1"/>
</dbReference>
<organism evidence="3 4">
    <name type="scientific">Paenibacillus oryzae</name>
    <dbReference type="NCBI Taxonomy" id="1844972"/>
    <lineage>
        <taxon>Bacteria</taxon>
        <taxon>Bacillati</taxon>
        <taxon>Bacillota</taxon>
        <taxon>Bacilli</taxon>
        <taxon>Bacillales</taxon>
        <taxon>Paenibacillaceae</taxon>
        <taxon>Paenibacillus</taxon>
    </lineage>
</organism>
<evidence type="ECO:0000256" key="1">
    <source>
        <dbReference type="PROSITE-ProRule" id="PRU00339"/>
    </source>
</evidence>
<evidence type="ECO:0008006" key="5">
    <source>
        <dbReference type="Google" id="ProtNLM"/>
    </source>
</evidence>
<sequence length="309" mass="35906">MNTNQRAIELYEKSLYTEALAAFELAVEESRNVQSLTNLAWFYYHEEGKSQQAEELLAEALQMAPYSHFPFSLSGEIYVEQKEWEKAYRLLLQAIQLTPTTEAFHNLAIASYYLGKLEEAAAYFRKGSKSVSDYSMYNHVKCLIELGRVIEAKEKLDAFDENDGEFAGSVEVAELYLEMKLYREAAIWFQKGWGSYYKQPGWVEGYIYSLFKLNQMETAEQLLREVMEEKQRDIQDSELEECDETWTLADKTAYIEQLNRELSRYESLLERVSSDGYTPKAEFTPSLYSGCYLFGCMRHNHAPYGPPQE</sequence>
<proteinExistence type="predicted"/>
<evidence type="ECO:0000256" key="2">
    <source>
        <dbReference type="SAM" id="Coils"/>
    </source>
</evidence>
<keyword evidence="1" id="KW-0802">TPR repeat</keyword>
<dbReference type="PANTHER" id="PTHR23082:SF0">
    <property type="entry name" value="GENERAL TRANSCRIPTION FACTOR 3C POLYPEPTIDE 3"/>
    <property type="match status" value="1"/>
</dbReference>
<evidence type="ECO:0000313" key="3">
    <source>
        <dbReference type="EMBL" id="OBR67692.1"/>
    </source>
</evidence>
<keyword evidence="4" id="KW-1185">Reference proteome</keyword>
<dbReference type="InterPro" id="IPR039340">
    <property type="entry name" value="Tfc4/TFIIIC-102/Sfc4"/>
</dbReference>
<comment type="caution">
    <text evidence="3">The sequence shown here is derived from an EMBL/GenBank/DDBJ whole genome shotgun (WGS) entry which is preliminary data.</text>
</comment>
<dbReference type="InterPro" id="IPR011990">
    <property type="entry name" value="TPR-like_helical_dom_sf"/>
</dbReference>
<dbReference type="PANTHER" id="PTHR23082">
    <property type="entry name" value="TRANSCRIPTION INITIATION FACTOR IIIC TFIIIC , POLYPEPTIDE 3-RELATED"/>
    <property type="match status" value="1"/>
</dbReference>
<feature type="repeat" description="TPR" evidence="1">
    <location>
        <begin position="68"/>
        <end position="101"/>
    </location>
</feature>
<keyword evidence="2" id="KW-0175">Coiled coil</keyword>
<dbReference type="SMART" id="SM00028">
    <property type="entry name" value="TPR"/>
    <property type="match status" value="3"/>
</dbReference>